<dbReference type="InterPro" id="IPR055080">
    <property type="entry name" value="Gal80p-like_C"/>
</dbReference>
<evidence type="ECO:0000259" key="3">
    <source>
        <dbReference type="Pfam" id="PF22685"/>
    </source>
</evidence>
<evidence type="ECO:0000256" key="1">
    <source>
        <dbReference type="ARBA" id="ARBA00023002"/>
    </source>
</evidence>
<comment type="caution">
    <text evidence="4">The sequence shown here is derived from an EMBL/GenBank/DDBJ whole genome shotgun (WGS) entry which is preliminary data.</text>
</comment>
<dbReference type="Proteomes" id="UP000255207">
    <property type="component" value="Unassembled WGS sequence"/>
</dbReference>
<dbReference type="GO" id="GO:0000166">
    <property type="term" value="F:nucleotide binding"/>
    <property type="evidence" value="ECO:0007669"/>
    <property type="project" value="InterPro"/>
</dbReference>
<dbReference type="Pfam" id="PF22685">
    <property type="entry name" value="Gal80p_C-like"/>
    <property type="match status" value="1"/>
</dbReference>
<dbReference type="SUPFAM" id="SSF51735">
    <property type="entry name" value="NAD(P)-binding Rossmann-fold domains"/>
    <property type="match status" value="1"/>
</dbReference>
<reference evidence="5" key="1">
    <citation type="submission" date="2018-07" db="EMBL/GenBank/DDBJ databases">
        <authorList>
            <person name="Safronova V.I."/>
            <person name="Chirak E.R."/>
            <person name="Sazanova A.L."/>
        </authorList>
    </citation>
    <scope>NUCLEOTIDE SEQUENCE [LARGE SCALE GENOMIC DNA]</scope>
    <source>
        <strain evidence="5">RCAM04685</strain>
    </source>
</reference>
<evidence type="ECO:0000313" key="4">
    <source>
        <dbReference type="EMBL" id="RDJ29813.1"/>
    </source>
</evidence>
<dbReference type="InterPro" id="IPR050463">
    <property type="entry name" value="Gfo/Idh/MocA_oxidrdct_glycsds"/>
</dbReference>
<keyword evidence="5" id="KW-1185">Reference proteome</keyword>
<dbReference type="Gene3D" id="3.40.50.720">
    <property type="entry name" value="NAD(P)-binding Rossmann-like Domain"/>
    <property type="match status" value="1"/>
</dbReference>
<dbReference type="AlphaFoldDB" id="A0A370LCW1"/>
<name>A0A370LCW1_9HYPH</name>
<organism evidence="4 5">
    <name type="scientific">Bosea caraganae</name>
    <dbReference type="NCBI Taxonomy" id="2763117"/>
    <lineage>
        <taxon>Bacteria</taxon>
        <taxon>Pseudomonadati</taxon>
        <taxon>Pseudomonadota</taxon>
        <taxon>Alphaproteobacteria</taxon>
        <taxon>Hyphomicrobiales</taxon>
        <taxon>Boseaceae</taxon>
        <taxon>Bosea</taxon>
    </lineage>
</organism>
<accession>A0A370LCW1</accession>
<dbReference type="InterPro" id="IPR036291">
    <property type="entry name" value="NAD(P)-bd_dom_sf"/>
</dbReference>
<evidence type="ECO:0000259" key="2">
    <source>
        <dbReference type="Pfam" id="PF01408"/>
    </source>
</evidence>
<evidence type="ECO:0000313" key="5">
    <source>
        <dbReference type="Proteomes" id="UP000255207"/>
    </source>
</evidence>
<feature type="domain" description="Gfo/Idh/MocA-like oxidoreductase N-terminal" evidence="2">
    <location>
        <begin position="6"/>
        <end position="128"/>
    </location>
</feature>
<proteinExistence type="predicted"/>
<sequence length="377" mass="40157">MAEQQIRVGIIGANPERGWGVTAHLPALMKLPQYAVTAVCTTRQESADETARRFNVPHALADWRKLVARDDIDLVIVAVKVAQHKELVEAAASAGKHVFCEWPLGLDSSEAQSMLRAAEASGVQHMVGLQGRANPTLNFIRDLVRDGHVGEVISYTFTSSLANSGAKLPPGEAYRTDKRAGATALTIAGGHSLDSLKHMLGGFSELSAILTTQHKQTTIVGTNEVLDVTSPDQLLVQGRLEGGAVASLHIKTDMYAPTGVRLEINGTDGDLVIATRPPVAANTVGLQRADLVVASARRGARDFKELEVPAHYNIVPAEVPAGPPFFTAQLLARMADAIRTGTPASPSFADALEHQRLLELIEASAESGERKTVPRSG</sequence>
<gene>
    <name evidence="4" type="ORF">DWE98_04610</name>
</gene>
<dbReference type="OrthoDB" id="9776544at2"/>
<protein>
    <submittedName>
        <fullName evidence="4">Gfo/Idh/MocA family oxidoreductase</fullName>
    </submittedName>
</protein>
<dbReference type="Pfam" id="PF01408">
    <property type="entry name" value="GFO_IDH_MocA"/>
    <property type="match status" value="1"/>
</dbReference>
<dbReference type="EMBL" id="QQTP01000001">
    <property type="protein sequence ID" value="RDJ29813.1"/>
    <property type="molecule type" value="Genomic_DNA"/>
</dbReference>
<feature type="domain" description="Gal80p-like C-terminal" evidence="3">
    <location>
        <begin position="135"/>
        <end position="273"/>
    </location>
</feature>
<keyword evidence="1" id="KW-0560">Oxidoreductase</keyword>
<dbReference type="SUPFAM" id="SSF55347">
    <property type="entry name" value="Glyceraldehyde-3-phosphate dehydrogenase-like, C-terminal domain"/>
    <property type="match status" value="1"/>
</dbReference>
<dbReference type="Gene3D" id="3.30.360.10">
    <property type="entry name" value="Dihydrodipicolinate Reductase, domain 2"/>
    <property type="match status" value="1"/>
</dbReference>
<dbReference type="PANTHER" id="PTHR43818">
    <property type="entry name" value="BCDNA.GH03377"/>
    <property type="match status" value="1"/>
</dbReference>
<dbReference type="RefSeq" id="WP_114827925.1">
    <property type="nucleotide sequence ID" value="NZ_QQTO01000019.1"/>
</dbReference>
<dbReference type="PANTHER" id="PTHR43818:SF11">
    <property type="entry name" value="BCDNA.GH03377"/>
    <property type="match status" value="1"/>
</dbReference>
<dbReference type="InterPro" id="IPR000683">
    <property type="entry name" value="Gfo/Idh/MocA-like_OxRdtase_N"/>
</dbReference>
<dbReference type="GO" id="GO:0016491">
    <property type="term" value="F:oxidoreductase activity"/>
    <property type="evidence" value="ECO:0007669"/>
    <property type="project" value="UniProtKB-KW"/>
</dbReference>